<comment type="caution">
    <text evidence="18">The sequence shown here is derived from an EMBL/GenBank/DDBJ whole genome shotgun (WGS) entry which is preliminary data.</text>
</comment>
<reference evidence="18 19" key="1">
    <citation type="journal article" date="2024" name="Proc. Natl. Acad. Sci. U.S.A.">
        <title>The genetic regulatory architecture and epigenomic basis for age-related changes in rattlesnake venom.</title>
        <authorList>
            <person name="Hogan M.P."/>
            <person name="Holding M.L."/>
            <person name="Nystrom G.S."/>
            <person name="Colston T.J."/>
            <person name="Bartlett D.A."/>
            <person name="Mason A.J."/>
            <person name="Ellsworth S.A."/>
            <person name="Rautsaw R.M."/>
            <person name="Lawrence K.C."/>
            <person name="Strickland J.L."/>
            <person name="He B."/>
            <person name="Fraser P."/>
            <person name="Margres M.J."/>
            <person name="Gilbert D.M."/>
            <person name="Gibbs H.L."/>
            <person name="Parkinson C.L."/>
            <person name="Rokyta D.R."/>
        </authorList>
    </citation>
    <scope>NUCLEOTIDE SEQUENCE [LARGE SCALE GENOMIC DNA]</scope>
    <source>
        <strain evidence="18">DRR0105</strain>
    </source>
</reference>
<dbReference type="FunFam" id="1.10.1170.10:FF:000009">
    <property type="entry name" value="Baculoviral IAP repeat-containing protein 5"/>
    <property type="match status" value="1"/>
</dbReference>
<keyword evidence="16" id="KW-0131">Cell cycle</keyword>
<dbReference type="Gene3D" id="1.10.1170.10">
    <property type="entry name" value="Inhibitor Of Apoptosis Protein (2mihbC-IAP-1), Chain A"/>
    <property type="match status" value="1"/>
</dbReference>
<evidence type="ECO:0000256" key="16">
    <source>
        <dbReference type="ARBA" id="ARBA00023306"/>
    </source>
</evidence>
<dbReference type="SMART" id="SM00238">
    <property type="entry name" value="BIR"/>
    <property type="match status" value="1"/>
</dbReference>
<dbReference type="InterPro" id="IPR051190">
    <property type="entry name" value="Baculoviral_IAP"/>
</dbReference>
<sequence>MFSARRGAWHPPRQCSAYFPSCLGKPFCSPPPFLSRCGLKAPATIMSLGEGKLQVPPGLELYLKENRLATFTQWPFDSDCSCTAVRMAEAGFIHCPTENASDVAQCFICCKELEGWEPDDDPMEEHRKHSPKCAFLALQKDICDLTVQEFMKLRKERMSNLIEKEVNQAIIELENYANLIRGEIDHLRS</sequence>
<keyword evidence="9" id="KW-0479">Metal-binding</keyword>
<dbReference type="GO" id="GO:0005819">
    <property type="term" value="C:spindle"/>
    <property type="evidence" value="ECO:0007669"/>
    <property type="project" value="UniProtKB-SubCell"/>
</dbReference>
<evidence type="ECO:0000256" key="8">
    <source>
        <dbReference type="ARBA" id="ARBA00022618"/>
    </source>
</evidence>
<evidence type="ECO:0000256" key="7">
    <source>
        <dbReference type="ARBA" id="ARBA00022553"/>
    </source>
</evidence>
<evidence type="ECO:0000256" key="10">
    <source>
        <dbReference type="ARBA" id="ARBA00022776"/>
    </source>
</evidence>
<keyword evidence="11" id="KW-0159">Chromosome partition</keyword>
<comment type="subcellular location">
    <subcellularLocation>
        <location evidence="3">Chromosome</location>
        <location evidence="3">Centromere</location>
    </subcellularLocation>
    <subcellularLocation>
        <location evidence="2">Cytoplasm</location>
        <location evidence="2">Cytoskeleton</location>
        <location evidence="2">Spindle</location>
    </subcellularLocation>
    <subcellularLocation>
        <location evidence="1">Nucleus</location>
    </subcellularLocation>
</comment>
<dbReference type="Proteomes" id="UP001474421">
    <property type="component" value="Unassembled WGS sequence"/>
</dbReference>
<accession>A0AAW1BYQ7</accession>
<evidence type="ECO:0000313" key="18">
    <source>
        <dbReference type="EMBL" id="KAK9406978.1"/>
    </source>
</evidence>
<dbReference type="GO" id="GO:0005634">
    <property type="term" value="C:nucleus"/>
    <property type="evidence" value="ECO:0007669"/>
    <property type="project" value="UniProtKB-SubCell"/>
</dbReference>
<dbReference type="EMBL" id="JAOTOJ010000002">
    <property type="protein sequence ID" value="KAK9406978.1"/>
    <property type="molecule type" value="Genomic_DNA"/>
</dbReference>
<dbReference type="InterPro" id="IPR001370">
    <property type="entry name" value="BIR_rpt"/>
</dbReference>
<dbReference type="GO" id="GO:0051301">
    <property type="term" value="P:cell division"/>
    <property type="evidence" value="ECO:0007669"/>
    <property type="project" value="UniProtKB-KW"/>
</dbReference>
<keyword evidence="17" id="KW-0137">Centromere</keyword>
<evidence type="ECO:0000256" key="5">
    <source>
        <dbReference type="ARBA" id="ARBA00022454"/>
    </source>
</evidence>
<gene>
    <name evidence="18" type="ORF">NXF25_005752</name>
</gene>
<evidence type="ECO:0000256" key="2">
    <source>
        <dbReference type="ARBA" id="ARBA00004186"/>
    </source>
</evidence>
<comment type="similarity">
    <text evidence="4">Belongs to the IAP family.</text>
</comment>
<evidence type="ECO:0000256" key="4">
    <source>
        <dbReference type="ARBA" id="ARBA00006672"/>
    </source>
</evidence>
<evidence type="ECO:0000256" key="13">
    <source>
        <dbReference type="ARBA" id="ARBA00022843"/>
    </source>
</evidence>
<dbReference type="AlphaFoldDB" id="A0AAW1BYQ7"/>
<dbReference type="Pfam" id="PF00653">
    <property type="entry name" value="BIR"/>
    <property type="match status" value="1"/>
</dbReference>
<evidence type="ECO:0000256" key="12">
    <source>
        <dbReference type="ARBA" id="ARBA00022833"/>
    </source>
</evidence>
<evidence type="ECO:0000256" key="14">
    <source>
        <dbReference type="ARBA" id="ARBA00023212"/>
    </source>
</evidence>
<evidence type="ECO:0000256" key="15">
    <source>
        <dbReference type="ARBA" id="ARBA00023242"/>
    </source>
</evidence>
<evidence type="ECO:0000256" key="3">
    <source>
        <dbReference type="ARBA" id="ARBA00004584"/>
    </source>
</evidence>
<evidence type="ECO:0000256" key="11">
    <source>
        <dbReference type="ARBA" id="ARBA00022829"/>
    </source>
</evidence>
<keyword evidence="14" id="KW-0206">Cytoskeleton</keyword>
<keyword evidence="6" id="KW-0963">Cytoplasm</keyword>
<dbReference type="PROSITE" id="PS50143">
    <property type="entry name" value="BIR_REPEAT_2"/>
    <property type="match status" value="1"/>
</dbReference>
<evidence type="ECO:0000256" key="6">
    <source>
        <dbReference type="ARBA" id="ARBA00022490"/>
    </source>
</evidence>
<dbReference type="CDD" id="cd00022">
    <property type="entry name" value="BIR"/>
    <property type="match status" value="1"/>
</dbReference>
<keyword evidence="15" id="KW-0539">Nucleus</keyword>
<protein>
    <submittedName>
        <fullName evidence="18">Baculoviral IAP repeat-containing protein 5</fullName>
    </submittedName>
</protein>
<evidence type="ECO:0000256" key="9">
    <source>
        <dbReference type="ARBA" id="ARBA00022723"/>
    </source>
</evidence>
<dbReference type="GO" id="GO:0046872">
    <property type="term" value="F:metal ion binding"/>
    <property type="evidence" value="ECO:0007669"/>
    <property type="project" value="UniProtKB-KW"/>
</dbReference>
<dbReference type="GO" id="GO:0000775">
    <property type="term" value="C:chromosome, centromeric region"/>
    <property type="evidence" value="ECO:0007669"/>
    <property type="project" value="UniProtKB-SubCell"/>
</dbReference>
<organism evidence="18 19">
    <name type="scientific">Crotalus adamanteus</name>
    <name type="common">Eastern diamondback rattlesnake</name>
    <dbReference type="NCBI Taxonomy" id="8729"/>
    <lineage>
        <taxon>Eukaryota</taxon>
        <taxon>Metazoa</taxon>
        <taxon>Chordata</taxon>
        <taxon>Craniata</taxon>
        <taxon>Vertebrata</taxon>
        <taxon>Euteleostomi</taxon>
        <taxon>Lepidosauria</taxon>
        <taxon>Squamata</taxon>
        <taxon>Bifurcata</taxon>
        <taxon>Unidentata</taxon>
        <taxon>Episquamata</taxon>
        <taxon>Toxicofera</taxon>
        <taxon>Serpentes</taxon>
        <taxon>Colubroidea</taxon>
        <taxon>Viperidae</taxon>
        <taxon>Crotalinae</taxon>
        <taxon>Crotalus</taxon>
    </lineage>
</organism>
<dbReference type="GO" id="GO:0007059">
    <property type="term" value="P:chromosome segregation"/>
    <property type="evidence" value="ECO:0007669"/>
    <property type="project" value="UniProtKB-KW"/>
</dbReference>
<name>A0AAW1BYQ7_CROAD</name>
<dbReference type="SUPFAM" id="SSF57924">
    <property type="entry name" value="Inhibitor of apoptosis (IAP) repeat"/>
    <property type="match status" value="1"/>
</dbReference>
<dbReference type="PANTHER" id="PTHR46771:SF3">
    <property type="entry name" value="BACULOVIRAL IAP REPEAT-CONTAINING PROTEIN 5"/>
    <property type="match status" value="1"/>
</dbReference>
<evidence type="ECO:0000256" key="17">
    <source>
        <dbReference type="ARBA" id="ARBA00023328"/>
    </source>
</evidence>
<evidence type="ECO:0000256" key="1">
    <source>
        <dbReference type="ARBA" id="ARBA00004123"/>
    </source>
</evidence>
<evidence type="ECO:0000313" key="19">
    <source>
        <dbReference type="Proteomes" id="UP001474421"/>
    </source>
</evidence>
<proteinExistence type="inferred from homology"/>
<keyword evidence="12" id="KW-0862">Zinc</keyword>
<keyword evidence="10" id="KW-0498">Mitosis</keyword>
<keyword evidence="19" id="KW-1185">Reference proteome</keyword>
<keyword evidence="7" id="KW-0597">Phosphoprotein</keyword>
<keyword evidence="8" id="KW-0132">Cell division</keyword>
<keyword evidence="5" id="KW-0158">Chromosome</keyword>
<keyword evidence="13" id="KW-0832">Ubl conjugation</keyword>
<dbReference type="PANTHER" id="PTHR46771">
    <property type="entry name" value="DETERIN"/>
    <property type="match status" value="1"/>
</dbReference>